<dbReference type="Pfam" id="PF01925">
    <property type="entry name" value="TauE"/>
    <property type="match status" value="1"/>
</dbReference>
<organism evidence="7 8">
    <name type="scientific">Geobacillus stearothermophilus</name>
    <name type="common">Bacillus stearothermophilus</name>
    <dbReference type="NCBI Taxonomy" id="1422"/>
    <lineage>
        <taxon>Bacteria</taxon>
        <taxon>Bacillati</taxon>
        <taxon>Bacillota</taxon>
        <taxon>Bacilli</taxon>
        <taxon>Bacillales</taxon>
        <taxon>Anoxybacillaceae</taxon>
        <taxon>Geobacillus</taxon>
    </lineage>
</organism>
<feature type="transmembrane region" description="Helical" evidence="6">
    <location>
        <begin position="33"/>
        <end position="59"/>
    </location>
</feature>
<evidence type="ECO:0000313" key="7">
    <source>
        <dbReference type="EMBL" id="KYD34128.1"/>
    </source>
</evidence>
<feature type="transmembrane region" description="Helical" evidence="6">
    <location>
        <begin position="79"/>
        <end position="96"/>
    </location>
</feature>
<proteinExistence type="inferred from homology"/>
<comment type="subcellular location">
    <subcellularLocation>
        <location evidence="6">Cell membrane</location>
        <topology evidence="6">Multi-pass membrane protein</topology>
    </subcellularLocation>
    <subcellularLocation>
        <location evidence="1">Membrane</location>
        <topology evidence="1">Multi-pass membrane protein</topology>
    </subcellularLocation>
</comment>
<evidence type="ECO:0000256" key="3">
    <source>
        <dbReference type="ARBA" id="ARBA00022692"/>
    </source>
</evidence>
<comment type="similarity">
    <text evidence="2 6">Belongs to the 4-toluene sulfonate uptake permease (TSUP) (TC 2.A.102) family.</text>
</comment>
<feature type="transmembrane region" description="Helical" evidence="6">
    <location>
        <begin position="250"/>
        <end position="271"/>
    </location>
</feature>
<name>A0A150NBS3_GEOSE</name>
<dbReference type="InterPro" id="IPR051598">
    <property type="entry name" value="TSUP/Inactive_protease-like"/>
</dbReference>
<evidence type="ECO:0000256" key="2">
    <source>
        <dbReference type="ARBA" id="ARBA00009142"/>
    </source>
</evidence>
<keyword evidence="6" id="KW-1003">Cell membrane</keyword>
<dbReference type="InterPro" id="IPR002781">
    <property type="entry name" value="TM_pro_TauE-like"/>
</dbReference>
<dbReference type="AlphaFoldDB" id="A0A150NBS3"/>
<dbReference type="RefSeq" id="WP_061580699.1">
    <property type="nucleotide sequence ID" value="NZ_LQYY01000060.1"/>
</dbReference>
<keyword evidence="4 6" id="KW-1133">Transmembrane helix</keyword>
<dbReference type="PANTHER" id="PTHR43701:SF2">
    <property type="entry name" value="MEMBRANE TRANSPORTER PROTEIN YJNA-RELATED"/>
    <property type="match status" value="1"/>
</dbReference>
<dbReference type="GO" id="GO:0005886">
    <property type="term" value="C:plasma membrane"/>
    <property type="evidence" value="ECO:0007669"/>
    <property type="project" value="UniProtKB-SubCell"/>
</dbReference>
<dbReference type="Proteomes" id="UP000075517">
    <property type="component" value="Unassembled WGS sequence"/>
</dbReference>
<dbReference type="PANTHER" id="PTHR43701">
    <property type="entry name" value="MEMBRANE TRANSPORTER PROTEIN MJ0441-RELATED"/>
    <property type="match status" value="1"/>
</dbReference>
<accession>A0A150NBS3</accession>
<feature type="transmembrane region" description="Helical" evidence="6">
    <location>
        <begin position="223"/>
        <end position="244"/>
    </location>
</feature>
<evidence type="ECO:0000256" key="1">
    <source>
        <dbReference type="ARBA" id="ARBA00004141"/>
    </source>
</evidence>
<evidence type="ECO:0000256" key="6">
    <source>
        <dbReference type="RuleBase" id="RU363041"/>
    </source>
</evidence>
<evidence type="ECO:0000256" key="4">
    <source>
        <dbReference type="ARBA" id="ARBA00022989"/>
    </source>
</evidence>
<dbReference type="PATRIC" id="fig|1422.17.peg.3071"/>
<comment type="caution">
    <text evidence="7">The sequence shown here is derived from an EMBL/GenBank/DDBJ whole genome shotgun (WGS) entry which is preliminary data.</text>
</comment>
<feature type="transmembrane region" description="Helical" evidence="6">
    <location>
        <begin position="176"/>
        <end position="193"/>
    </location>
</feature>
<evidence type="ECO:0000256" key="5">
    <source>
        <dbReference type="ARBA" id="ARBA00023136"/>
    </source>
</evidence>
<feature type="transmembrane region" description="Helical" evidence="6">
    <location>
        <begin position="102"/>
        <end position="122"/>
    </location>
</feature>
<feature type="transmembrane region" description="Helical" evidence="6">
    <location>
        <begin position="278"/>
        <end position="296"/>
    </location>
</feature>
<gene>
    <name evidence="7" type="ORF">B4114_2564</name>
</gene>
<reference evidence="7 8" key="1">
    <citation type="submission" date="2016-01" db="EMBL/GenBank/DDBJ databases">
        <title>Draft Genome Sequences of Seven Thermophilic Sporeformers Isolated from Foods.</title>
        <authorList>
            <person name="Berendsen E.M."/>
            <person name="Wells-Bennik M.H."/>
            <person name="Krawcyk A.O."/>
            <person name="De Jong A."/>
            <person name="Holsappel S."/>
            <person name="Eijlander R.T."/>
            <person name="Kuipers O.P."/>
        </authorList>
    </citation>
    <scope>NUCLEOTIDE SEQUENCE [LARGE SCALE GENOMIC DNA]</scope>
    <source>
        <strain evidence="7 8">B4114</strain>
    </source>
</reference>
<keyword evidence="5 6" id="KW-0472">Membrane</keyword>
<keyword evidence="3 6" id="KW-0812">Transmembrane</keyword>
<sequence length="300" mass="32132">MAYALLVLIGFIAGTVGSLAGLGGGVIIVPSLLFFGALGWLSAVTPQVAVGTSLVVIIFNGLSSTLSYMKDKMVDYQSGLLFCLGSVPGAVIGAWVNNTLSAAHFSLYFGLFLIAMSLFLSLSQKKTKRSADETAAATENERESSRSETKAETRLKRASWWARKVMRTYTERNGETFVYGYYPLAAIAIAFVVGFFGGLFGIGGGSLMVPAMIVLFRFPPHVAVATSMLMIFLSSLVGSLTHVAMGNVQWSFALALIPGVWIGAKTGAWINKRMPSRTLVVVLRLVLVLLGARLVWESLA</sequence>
<evidence type="ECO:0000313" key="8">
    <source>
        <dbReference type="Proteomes" id="UP000075517"/>
    </source>
</evidence>
<protein>
    <recommendedName>
        <fullName evidence="6">Probable membrane transporter protein</fullName>
    </recommendedName>
</protein>
<dbReference type="EMBL" id="LQYY01000060">
    <property type="protein sequence ID" value="KYD34128.1"/>
    <property type="molecule type" value="Genomic_DNA"/>
</dbReference>